<evidence type="ECO:0000256" key="1">
    <source>
        <dbReference type="SAM" id="Phobius"/>
    </source>
</evidence>
<keyword evidence="1" id="KW-0812">Transmembrane</keyword>
<reference evidence="2 3" key="1">
    <citation type="journal article" date="2012" name="J. Bacteriol.">
        <title>Draft genome sequence of Methanobacterium formicicum DSM 3637, an archaebacterium isolated from the methane producer amoeba Pelomyxa palustris.</title>
        <authorList>
            <person name="Gutierrez G."/>
        </authorList>
    </citation>
    <scope>NUCLEOTIDE SEQUENCE [LARGE SCALE GENOMIC DNA]</scope>
    <source>
        <strain evidence="3">DSM 3637 / PP1</strain>
    </source>
</reference>
<evidence type="ECO:0000313" key="3">
    <source>
        <dbReference type="Proteomes" id="UP000007360"/>
    </source>
</evidence>
<keyword evidence="1" id="KW-0472">Membrane</keyword>
<proteinExistence type="predicted"/>
<accession>K2R1M3</accession>
<dbReference type="AlphaFoldDB" id="K2R1M3"/>
<feature type="transmembrane region" description="Helical" evidence="1">
    <location>
        <begin position="60"/>
        <end position="80"/>
    </location>
</feature>
<organism evidence="2 3">
    <name type="scientific">Methanobacterium formicicum (strain DSM 3637 / PP1)</name>
    <dbReference type="NCBI Taxonomy" id="1204725"/>
    <lineage>
        <taxon>Archaea</taxon>
        <taxon>Methanobacteriati</taxon>
        <taxon>Methanobacteriota</taxon>
        <taxon>Methanomada group</taxon>
        <taxon>Methanobacteria</taxon>
        <taxon>Methanobacteriales</taxon>
        <taxon>Methanobacteriaceae</taxon>
        <taxon>Methanobacterium</taxon>
    </lineage>
</organism>
<sequence length="457" mass="49522">MGYLVCDKCHGKYRLKHGESPSDFSRCSCGGNLRYVSDVDSLRSSSSSGFGFKIAVNRKILAGIIFVFLLIAAAVAIGFLNPLGNAQGANSTNNNNPNYFTDVQAAPQNASMVVLGATNIQVPQGATVVTQVDRVTKDPGSKLNNSLSPDFKPTSPSQLVPWMEGARVKELMNYANVTVIPATNVPVKKINNTWYGPDDKGNYVYAVDPGKMTDLRSTDAGNGTRMATVTHGMNVMVPTAVNNHAFLVVACGDLPGKAQAEAYMNTKGINCYAPCDRFTCNLLDQNSSGTSLGTMPIRALKNGKGAVIGAQPIYMNTKEKIIVQTTIKGYPDQYCDTPKRYFDSFEKTYGVTLNKVIVDANVGQTGAVVDAAEKNGANIIAVRVLSPKDKAPVEAWLKKDPNHRAVLFHSAAYEPGYSLFFEFPNQVTGDDTKPVFIKNVSQSDLQDRFTKVRSLWQ</sequence>
<keyword evidence="3" id="KW-1185">Reference proteome</keyword>
<dbReference type="PATRIC" id="fig|1204725.3.peg.601"/>
<dbReference type="Proteomes" id="UP000007360">
    <property type="component" value="Unassembled WGS sequence"/>
</dbReference>
<keyword evidence="1" id="KW-1133">Transmembrane helix</keyword>
<gene>
    <name evidence="2" type="ORF">A994_02983</name>
</gene>
<evidence type="ECO:0000313" key="2">
    <source>
        <dbReference type="EMBL" id="EKF86413.1"/>
    </source>
</evidence>
<name>K2R1M3_METFP</name>
<dbReference type="EMBL" id="AMPO01000002">
    <property type="protein sequence ID" value="EKF86413.1"/>
    <property type="molecule type" value="Genomic_DNA"/>
</dbReference>
<protein>
    <submittedName>
        <fullName evidence="2">Uncharacterized protein</fullName>
    </submittedName>
</protein>
<comment type="caution">
    <text evidence="2">The sequence shown here is derived from an EMBL/GenBank/DDBJ whole genome shotgun (WGS) entry which is preliminary data.</text>
</comment>